<comment type="caution">
    <text evidence="2">The sequence shown here is derived from an EMBL/GenBank/DDBJ whole genome shotgun (WGS) entry which is preliminary data.</text>
</comment>
<protein>
    <submittedName>
        <fullName evidence="2">Uncharacterized protein</fullName>
    </submittedName>
</protein>
<feature type="compositionally biased region" description="Basic and acidic residues" evidence="1">
    <location>
        <begin position="726"/>
        <end position="737"/>
    </location>
</feature>
<gene>
    <name evidence="2" type="ORF">SCP_0406190</name>
</gene>
<feature type="region of interest" description="Disordered" evidence="1">
    <location>
        <begin position="356"/>
        <end position="416"/>
    </location>
</feature>
<feature type="compositionally biased region" description="Polar residues" evidence="1">
    <location>
        <begin position="693"/>
        <end position="717"/>
    </location>
</feature>
<dbReference type="OrthoDB" id="3215314at2759"/>
<dbReference type="GeneID" id="38779153"/>
<reference evidence="2 3" key="1">
    <citation type="journal article" date="2018" name="Sci. Rep.">
        <title>Genome sequence of the cauliflower mushroom Sparassis crispa (Hanabiratake) and its association with beneficial usage.</title>
        <authorList>
            <person name="Kiyama R."/>
            <person name="Furutani Y."/>
            <person name="Kawaguchi K."/>
            <person name="Nakanishi T."/>
        </authorList>
    </citation>
    <scope>NUCLEOTIDE SEQUENCE [LARGE SCALE GENOMIC DNA]</scope>
</reference>
<dbReference type="SUPFAM" id="SSF52047">
    <property type="entry name" value="RNI-like"/>
    <property type="match status" value="1"/>
</dbReference>
<dbReference type="AlphaFoldDB" id="A0A401GJ75"/>
<dbReference type="InParanoid" id="A0A401GJ75"/>
<proteinExistence type="predicted"/>
<feature type="region of interest" description="Disordered" evidence="1">
    <location>
        <begin position="556"/>
        <end position="743"/>
    </location>
</feature>
<evidence type="ECO:0000256" key="1">
    <source>
        <dbReference type="SAM" id="MobiDB-lite"/>
    </source>
</evidence>
<sequence length="743" mass="83327">MSKPIILWKPRPKLTSDDACTTILKYSLPPPPNPPPYASTADDTSNLSYIPSLAYFCIQKLHEYPDQVHSIGPARIAYQPPDTPESYDILRALIPFYRPDEQLDLSQVDPRLWAVLIQLYSDLPEIFRTYKLALSDPHLQLLQRIPSTVDFSVLTVLELPYCLELTDDTVVELRALYNLCALDASGTALSVFGLKTLAKTLTYGEDEEHVGNSLMRPRRGPWGLRILSLRNCINVNNTIFECLESFPLLSVVDLRGTPCNDGIGGPFQPSGRMELFYPSTMTSALAHLSTLSSKLFSHAEPFFLHVNALHYQPSRARRASPKISLKLTPKCATNIFQHVPVYSAPAMSHNKLENLSEDYREEDRRSQSEQYTENEDEEESEEEGYRDGNEETDLSIDEEDEEEGYYEGSEDNNSSFDENEWYSYLAKVQIDAAVREALREGERRTVHNFYHGALTSTAHRLPPRPEGVHRLHKDFPRQPPPLPPIPLMLFREPPAWSTLSLPPPAPPDSEGDRARKRSKKWLDNEWTSADAARKNAQARAGVSSVFGLVQQRVQAQQSSNVAQPHADWQQGRRPISKNPFARSTKESGQPSKGSSENTSNISNSRLSASRMSVPTPSSSSRHYKQRDEGTEMPEVSRPASSRPLKPISSLKIPILPDSAKPWLAAKAKPQLKDKKPVVAGKQATLPGLVRSGSLKTQSTKSEKGSQAGQTSSRPTESSIKKVNMKKGRETNVRDFDWKSWSQN</sequence>
<dbReference type="STRING" id="139825.A0A401GJ75"/>
<feature type="compositionally biased region" description="Polar residues" evidence="1">
    <location>
        <begin position="586"/>
        <end position="606"/>
    </location>
</feature>
<dbReference type="Gene3D" id="3.80.10.10">
    <property type="entry name" value="Ribonuclease Inhibitor"/>
    <property type="match status" value="1"/>
</dbReference>
<feature type="compositionally biased region" description="Acidic residues" evidence="1">
    <location>
        <begin position="390"/>
        <end position="410"/>
    </location>
</feature>
<feature type="compositionally biased region" description="Basic and acidic residues" evidence="1">
    <location>
        <begin position="356"/>
        <end position="367"/>
    </location>
</feature>
<dbReference type="EMBL" id="BFAD01000004">
    <property type="protein sequence ID" value="GBE82236.1"/>
    <property type="molecule type" value="Genomic_DNA"/>
</dbReference>
<keyword evidence="3" id="KW-1185">Reference proteome</keyword>
<name>A0A401GJ75_9APHY</name>
<organism evidence="2 3">
    <name type="scientific">Sparassis crispa</name>
    <dbReference type="NCBI Taxonomy" id="139825"/>
    <lineage>
        <taxon>Eukaryota</taxon>
        <taxon>Fungi</taxon>
        <taxon>Dikarya</taxon>
        <taxon>Basidiomycota</taxon>
        <taxon>Agaricomycotina</taxon>
        <taxon>Agaricomycetes</taxon>
        <taxon>Polyporales</taxon>
        <taxon>Sparassidaceae</taxon>
        <taxon>Sparassis</taxon>
    </lineage>
</organism>
<evidence type="ECO:0000313" key="2">
    <source>
        <dbReference type="EMBL" id="GBE82236.1"/>
    </source>
</evidence>
<dbReference type="Proteomes" id="UP000287166">
    <property type="component" value="Unassembled WGS sequence"/>
</dbReference>
<feature type="compositionally biased region" description="Low complexity" evidence="1">
    <location>
        <begin position="607"/>
        <end position="620"/>
    </location>
</feature>
<feature type="region of interest" description="Disordered" evidence="1">
    <location>
        <begin position="498"/>
        <end position="521"/>
    </location>
</feature>
<evidence type="ECO:0000313" key="3">
    <source>
        <dbReference type="Proteomes" id="UP000287166"/>
    </source>
</evidence>
<feature type="compositionally biased region" description="Acidic residues" evidence="1">
    <location>
        <begin position="372"/>
        <end position="382"/>
    </location>
</feature>
<accession>A0A401GJ75</accession>
<dbReference type="RefSeq" id="XP_027613149.1">
    <property type="nucleotide sequence ID" value="XM_027757348.1"/>
</dbReference>
<dbReference type="InterPro" id="IPR032675">
    <property type="entry name" value="LRR_dom_sf"/>
</dbReference>